<protein>
    <recommendedName>
        <fullName evidence="2">Peptidase S1 domain-containing protein</fullName>
    </recommendedName>
</protein>
<dbReference type="EMBL" id="BTSX01000002">
    <property type="protein sequence ID" value="GMS82466.1"/>
    <property type="molecule type" value="Genomic_DNA"/>
</dbReference>
<dbReference type="Pfam" id="PF00089">
    <property type="entry name" value="Trypsin"/>
    <property type="match status" value="1"/>
</dbReference>
<reference evidence="3" key="1">
    <citation type="submission" date="2023-10" db="EMBL/GenBank/DDBJ databases">
        <title>Genome assembly of Pristionchus species.</title>
        <authorList>
            <person name="Yoshida K."/>
            <person name="Sommer R.J."/>
        </authorList>
    </citation>
    <scope>NUCLEOTIDE SEQUENCE</scope>
    <source>
        <strain evidence="3">RS0144</strain>
    </source>
</reference>
<dbReference type="InterPro" id="IPR009003">
    <property type="entry name" value="Peptidase_S1_PA"/>
</dbReference>
<comment type="caution">
    <text evidence="3">The sequence shown here is derived from an EMBL/GenBank/DDBJ whole genome shotgun (WGS) entry which is preliminary data.</text>
</comment>
<dbReference type="InterPro" id="IPR043504">
    <property type="entry name" value="Peptidase_S1_PA_chymotrypsin"/>
</dbReference>
<dbReference type="AlphaFoldDB" id="A0AAV5SGH5"/>
<evidence type="ECO:0000259" key="2">
    <source>
        <dbReference type="Pfam" id="PF00089"/>
    </source>
</evidence>
<feature type="domain" description="Peptidase S1" evidence="2">
    <location>
        <begin position="15"/>
        <end position="60"/>
    </location>
</feature>
<proteinExistence type="predicted"/>
<evidence type="ECO:0000313" key="4">
    <source>
        <dbReference type="Proteomes" id="UP001432027"/>
    </source>
</evidence>
<sequence length="60" mass="6576">AIEGTANTQKTMKKINDGTIAKRGQFPWSVALESKDHHRFCSGTIISQRHVLTAAHCAVN</sequence>
<evidence type="ECO:0000313" key="3">
    <source>
        <dbReference type="EMBL" id="GMS82466.1"/>
    </source>
</evidence>
<evidence type="ECO:0000256" key="1">
    <source>
        <dbReference type="ARBA" id="ARBA00023157"/>
    </source>
</evidence>
<organism evidence="3 4">
    <name type="scientific">Pristionchus entomophagus</name>
    <dbReference type="NCBI Taxonomy" id="358040"/>
    <lineage>
        <taxon>Eukaryota</taxon>
        <taxon>Metazoa</taxon>
        <taxon>Ecdysozoa</taxon>
        <taxon>Nematoda</taxon>
        <taxon>Chromadorea</taxon>
        <taxon>Rhabditida</taxon>
        <taxon>Rhabditina</taxon>
        <taxon>Diplogasteromorpha</taxon>
        <taxon>Diplogasteroidea</taxon>
        <taxon>Neodiplogasteridae</taxon>
        <taxon>Pristionchus</taxon>
    </lineage>
</organism>
<keyword evidence="1" id="KW-1015">Disulfide bond</keyword>
<dbReference type="InterPro" id="IPR018114">
    <property type="entry name" value="TRYPSIN_HIS"/>
</dbReference>
<accession>A0AAV5SGH5</accession>
<dbReference type="PANTHER" id="PTHR24250:SF27">
    <property type="entry name" value="ELASTASE 2 LIKE"/>
    <property type="match status" value="1"/>
</dbReference>
<name>A0AAV5SGH5_9BILA</name>
<dbReference type="GO" id="GO:0006508">
    <property type="term" value="P:proteolysis"/>
    <property type="evidence" value="ECO:0007669"/>
    <property type="project" value="InterPro"/>
</dbReference>
<dbReference type="SUPFAM" id="SSF50494">
    <property type="entry name" value="Trypsin-like serine proteases"/>
    <property type="match status" value="1"/>
</dbReference>
<gene>
    <name evidence="3" type="ORF">PENTCL1PPCAC_4641</name>
</gene>
<dbReference type="GO" id="GO:0004252">
    <property type="term" value="F:serine-type endopeptidase activity"/>
    <property type="evidence" value="ECO:0007669"/>
    <property type="project" value="InterPro"/>
</dbReference>
<dbReference type="Gene3D" id="2.40.10.10">
    <property type="entry name" value="Trypsin-like serine proteases"/>
    <property type="match status" value="1"/>
</dbReference>
<feature type="non-terminal residue" evidence="3">
    <location>
        <position position="60"/>
    </location>
</feature>
<keyword evidence="4" id="KW-1185">Reference proteome</keyword>
<feature type="non-terminal residue" evidence="3">
    <location>
        <position position="1"/>
    </location>
</feature>
<dbReference type="PROSITE" id="PS00134">
    <property type="entry name" value="TRYPSIN_HIS"/>
    <property type="match status" value="1"/>
</dbReference>
<dbReference type="PANTHER" id="PTHR24250">
    <property type="entry name" value="CHYMOTRYPSIN-RELATED"/>
    <property type="match status" value="1"/>
</dbReference>
<dbReference type="InterPro" id="IPR001254">
    <property type="entry name" value="Trypsin_dom"/>
</dbReference>
<dbReference type="Proteomes" id="UP001432027">
    <property type="component" value="Unassembled WGS sequence"/>
</dbReference>